<dbReference type="EMBL" id="CP015102">
    <property type="protein sequence ID" value="ASJ06758.1"/>
    <property type="molecule type" value="Genomic_DNA"/>
</dbReference>
<dbReference type="AlphaFoldDB" id="A0A218P7K7"/>
<dbReference type="SUPFAM" id="SSF53146">
    <property type="entry name" value="Nitrogenase accessory factor-like"/>
    <property type="match status" value="1"/>
</dbReference>
<dbReference type="InterPro" id="IPR003731">
    <property type="entry name" value="Di-Nase_FeMo-co_biosynth"/>
</dbReference>
<reference evidence="2 3" key="1">
    <citation type="submission" date="2016-04" db="EMBL/GenBank/DDBJ databases">
        <title>Complete genome sequence of Thermococcus pacificus type strain P4.</title>
        <authorList>
            <person name="Oger P.M."/>
        </authorList>
    </citation>
    <scope>NUCLEOTIDE SEQUENCE [LARGE SCALE GENOMIC DNA]</scope>
    <source>
        <strain evidence="2 3">P-4</strain>
    </source>
</reference>
<dbReference type="Pfam" id="PF02579">
    <property type="entry name" value="Nitro_FeMo-Co"/>
    <property type="match status" value="1"/>
</dbReference>
<organism evidence="2 3">
    <name type="scientific">Thermococcus pacificus</name>
    <dbReference type="NCBI Taxonomy" id="71998"/>
    <lineage>
        <taxon>Archaea</taxon>
        <taxon>Methanobacteriati</taxon>
        <taxon>Methanobacteriota</taxon>
        <taxon>Thermococci</taxon>
        <taxon>Thermococcales</taxon>
        <taxon>Thermococcaceae</taxon>
        <taxon>Thermococcus</taxon>
    </lineage>
</organism>
<dbReference type="InterPro" id="IPR051840">
    <property type="entry name" value="NifX/NifY_domain"/>
</dbReference>
<keyword evidence="3" id="KW-1185">Reference proteome</keyword>
<dbReference type="CDD" id="cd00851">
    <property type="entry name" value="MTH1175"/>
    <property type="match status" value="1"/>
</dbReference>
<feature type="domain" description="Dinitrogenase iron-molybdenum cofactor biosynthesis" evidence="1">
    <location>
        <begin position="16"/>
        <end position="108"/>
    </location>
</feature>
<dbReference type="PANTHER" id="PTHR33937:SF2">
    <property type="entry name" value="DINITROGENASE IRON-MOLYBDENUM COFACTOR BIOSYNTHESIS DOMAIN-CONTAINING PROTEIN"/>
    <property type="match status" value="1"/>
</dbReference>
<evidence type="ECO:0000313" key="3">
    <source>
        <dbReference type="Proteomes" id="UP000197418"/>
    </source>
</evidence>
<evidence type="ECO:0000259" key="1">
    <source>
        <dbReference type="Pfam" id="PF02579"/>
    </source>
</evidence>
<dbReference type="GeneID" id="33315649"/>
<dbReference type="PANTHER" id="PTHR33937">
    <property type="entry name" value="IRON-MOLYBDENUM PROTEIN-RELATED-RELATED"/>
    <property type="match status" value="1"/>
</dbReference>
<accession>A0A218P7K7</accession>
<evidence type="ECO:0000313" key="2">
    <source>
        <dbReference type="EMBL" id="ASJ06758.1"/>
    </source>
</evidence>
<sequence>MVKTLVAVPTSKGGLDDEVHKSLVRAETFTLVEVEDGAVKDVKVIENPYRQEPYGAGSKVALFLVNLGINAIISRTDCPKGKMILDSAGIKMVVLDTPMKVGDVLRKLR</sequence>
<dbReference type="RefSeq" id="WP_088854010.1">
    <property type="nucleotide sequence ID" value="NZ_CP015102.1"/>
</dbReference>
<dbReference type="OrthoDB" id="25911at2157"/>
<proteinExistence type="predicted"/>
<dbReference type="InterPro" id="IPR033913">
    <property type="entry name" value="MTH1175_dom"/>
</dbReference>
<name>A0A218P7K7_9EURY</name>
<protein>
    <submittedName>
        <fullName evidence="2">Iron-molybdenum cofactor-binding protein</fullName>
    </submittedName>
</protein>
<dbReference type="InterPro" id="IPR036105">
    <property type="entry name" value="DiNase_FeMo-co_biosyn_sf"/>
</dbReference>
<dbReference type="Gene3D" id="3.30.420.130">
    <property type="entry name" value="Dinitrogenase iron-molybdenum cofactor biosynthesis domain"/>
    <property type="match status" value="1"/>
</dbReference>
<gene>
    <name evidence="2" type="ORF">A3L08_05225</name>
</gene>
<dbReference type="Proteomes" id="UP000197418">
    <property type="component" value="Chromosome"/>
</dbReference>
<dbReference type="KEGG" id="tpaf:A3L08_05225"/>